<feature type="coiled-coil region" evidence="4">
    <location>
        <begin position="182"/>
        <end position="209"/>
    </location>
</feature>
<dbReference type="SUPFAM" id="SSF55781">
    <property type="entry name" value="GAF domain-like"/>
    <property type="match status" value="1"/>
</dbReference>
<dbReference type="PANTHER" id="PTHR24421:SF62">
    <property type="entry name" value="SENSORY TRANSDUCTION HISTIDINE KINASE"/>
    <property type="match status" value="1"/>
</dbReference>
<comment type="caution">
    <text evidence="6">The sequence shown here is derived from an EMBL/GenBank/DDBJ whole genome shotgun (WGS) entry which is preliminary data.</text>
</comment>
<keyword evidence="4" id="KW-0175">Coiled coil</keyword>
<evidence type="ECO:0000256" key="4">
    <source>
        <dbReference type="SAM" id="Coils"/>
    </source>
</evidence>
<dbReference type="SUPFAM" id="SSF55874">
    <property type="entry name" value="ATPase domain of HSP90 chaperone/DNA topoisomerase II/histidine kinase"/>
    <property type="match status" value="1"/>
</dbReference>
<sequence>MSEDELVSTAARGRRRASTGDRRTRELRILYAISEALNSAPDARHALERTLALVAELLGLHTGWIWLLDPESGRFYNAAVHNLPPYLQEPVHMTGKSCSCIGDFQDGTLAPRNISLIECSRLQPAVEAGAIEATRGLRYHASIPLYFRDKPLGIMNIAGPSWRKLSRSELRLLSTIANQIGIAIERARLAEESARLARAEERARIAREIHDTLAQGLTAIGLHIESALNHLESEPERARERLQRALAMTRQSLEEARRSVTNLRAGLPFGKPLAEALGTLARAFTAETGVRVAVQVSGGQPLPVSVEAELYRIAQEALTNVRRHAQASEVRIALRTGPGQQVVLSIRDNGRGFDPASIPAGCHGLLGMRERARLLGGRLQVASRAGRGTTVTAIVPLRAEGDP</sequence>
<gene>
    <name evidence="6" type="ORF">ENP13_00520</name>
</gene>
<dbReference type="GO" id="GO:0046983">
    <property type="term" value="F:protein dimerization activity"/>
    <property type="evidence" value="ECO:0007669"/>
    <property type="project" value="InterPro"/>
</dbReference>
<dbReference type="InterPro" id="IPR011712">
    <property type="entry name" value="Sig_transdc_His_kin_sub3_dim/P"/>
</dbReference>
<dbReference type="SMART" id="SM00065">
    <property type="entry name" value="GAF"/>
    <property type="match status" value="1"/>
</dbReference>
<dbReference type="Pfam" id="PF02518">
    <property type="entry name" value="HATPase_c"/>
    <property type="match status" value="1"/>
</dbReference>
<dbReference type="PANTHER" id="PTHR24421">
    <property type="entry name" value="NITRATE/NITRITE SENSOR PROTEIN NARX-RELATED"/>
    <property type="match status" value="1"/>
</dbReference>
<evidence type="ECO:0000256" key="1">
    <source>
        <dbReference type="ARBA" id="ARBA00022679"/>
    </source>
</evidence>
<evidence type="ECO:0000256" key="3">
    <source>
        <dbReference type="ARBA" id="ARBA00023012"/>
    </source>
</evidence>
<dbReference type="InterPro" id="IPR050482">
    <property type="entry name" value="Sensor_HK_TwoCompSys"/>
</dbReference>
<keyword evidence="3" id="KW-0902">Two-component regulatory system</keyword>
<dbReference type="AlphaFoldDB" id="A0A7C2ZWQ9"/>
<dbReference type="EMBL" id="DSID01000042">
    <property type="protein sequence ID" value="HEX69720.1"/>
    <property type="molecule type" value="Genomic_DNA"/>
</dbReference>
<organism evidence="6">
    <name type="scientific">Thermorudis sp</name>
    <dbReference type="NCBI Taxonomy" id="1969470"/>
    <lineage>
        <taxon>Bacteria</taxon>
        <taxon>Pseudomonadati</taxon>
        <taxon>Thermomicrobiota</taxon>
        <taxon>Thermomicrobia</taxon>
        <taxon>Thermomicrobia incertae sedis</taxon>
        <taxon>Thermorudis</taxon>
    </lineage>
</organism>
<evidence type="ECO:0000256" key="2">
    <source>
        <dbReference type="ARBA" id="ARBA00022777"/>
    </source>
</evidence>
<reference evidence="6" key="1">
    <citation type="journal article" date="2020" name="mSystems">
        <title>Genome- and Community-Level Interaction Insights into Carbon Utilization and Element Cycling Functions of Hydrothermarchaeota in Hydrothermal Sediment.</title>
        <authorList>
            <person name="Zhou Z."/>
            <person name="Liu Y."/>
            <person name="Xu W."/>
            <person name="Pan J."/>
            <person name="Luo Z.H."/>
            <person name="Li M."/>
        </authorList>
    </citation>
    <scope>NUCLEOTIDE SEQUENCE [LARGE SCALE GENOMIC DNA]</scope>
    <source>
        <strain evidence="6">SpSt-192</strain>
    </source>
</reference>
<dbReference type="Pfam" id="PF07730">
    <property type="entry name" value="HisKA_3"/>
    <property type="match status" value="1"/>
</dbReference>
<evidence type="ECO:0000259" key="5">
    <source>
        <dbReference type="PROSITE" id="PS50109"/>
    </source>
</evidence>
<dbReference type="SMART" id="SM00387">
    <property type="entry name" value="HATPase_c"/>
    <property type="match status" value="1"/>
</dbReference>
<dbReference type="InterPro" id="IPR003018">
    <property type="entry name" value="GAF"/>
</dbReference>
<name>A0A7C2ZWQ9_9BACT</name>
<evidence type="ECO:0000313" key="6">
    <source>
        <dbReference type="EMBL" id="HEX69720.1"/>
    </source>
</evidence>
<dbReference type="Gene3D" id="1.20.5.1930">
    <property type="match status" value="1"/>
</dbReference>
<dbReference type="InterPro" id="IPR005467">
    <property type="entry name" value="His_kinase_dom"/>
</dbReference>
<protein>
    <submittedName>
        <fullName evidence="6">GAF domain-containing protein</fullName>
    </submittedName>
</protein>
<dbReference type="Gene3D" id="3.30.450.40">
    <property type="match status" value="1"/>
</dbReference>
<feature type="domain" description="Histidine kinase" evidence="5">
    <location>
        <begin position="208"/>
        <end position="399"/>
    </location>
</feature>
<dbReference type="Gene3D" id="3.30.565.10">
    <property type="entry name" value="Histidine kinase-like ATPase, C-terminal domain"/>
    <property type="match status" value="1"/>
</dbReference>
<dbReference type="InterPro" id="IPR029016">
    <property type="entry name" value="GAF-like_dom_sf"/>
</dbReference>
<dbReference type="CDD" id="cd16917">
    <property type="entry name" value="HATPase_UhpB-NarQ-NarX-like"/>
    <property type="match status" value="1"/>
</dbReference>
<dbReference type="InterPro" id="IPR036890">
    <property type="entry name" value="HATPase_C_sf"/>
</dbReference>
<dbReference type="Pfam" id="PF13185">
    <property type="entry name" value="GAF_2"/>
    <property type="match status" value="1"/>
</dbReference>
<keyword evidence="2" id="KW-0418">Kinase</keyword>
<dbReference type="GO" id="GO:0000155">
    <property type="term" value="F:phosphorelay sensor kinase activity"/>
    <property type="evidence" value="ECO:0007669"/>
    <property type="project" value="InterPro"/>
</dbReference>
<dbReference type="GO" id="GO:0016020">
    <property type="term" value="C:membrane"/>
    <property type="evidence" value="ECO:0007669"/>
    <property type="project" value="InterPro"/>
</dbReference>
<keyword evidence="1" id="KW-0808">Transferase</keyword>
<dbReference type="InterPro" id="IPR003594">
    <property type="entry name" value="HATPase_dom"/>
</dbReference>
<proteinExistence type="predicted"/>
<accession>A0A7C2ZWQ9</accession>
<dbReference type="PROSITE" id="PS50109">
    <property type="entry name" value="HIS_KIN"/>
    <property type="match status" value="1"/>
</dbReference>